<evidence type="ECO:0000256" key="1">
    <source>
        <dbReference type="SAM" id="MobiDB-lite"/>
    </source>
</evidence>
<dbReference type="Proteomes" id="UP000198339">
    <property type="component" value="Unassembled WGS sequence"/>
</dbReference>
<keyword evidence="2" id="KW-0732">Signal</keyword>
<name>A0A239FV14_9SPHN</name>
<dbReference type="OrthoDB" id="7575088at2"/>
<sequence length="165" mass="16120">MKHFAKVSISVLASLALLPAAALAGTYSPSGSGSGGPSPVQVKKGITLNCTLTATTNSDGTISSSGTPSGTEITSIALSGGLCGAVSFTGLPYDVSTTSSTDIVIHNVQVTGVTGNCAGNLKAKLVGGVLQFTHANTIPSSPAGGSPCSIQGNVSTSPTASYTYP</sequence>
<gene>
    <name evidence="3" type="ORF">SAMN06295955_102228</name>
</gene>
<dbReference type="RefSeq" id="WP_089214998.1">
    <property type="nucleotide sequence ID" value="NZ_FZPA01000002.1"/>
</dbReference>
<evidence type="ECO:0000313" key="3">
    <source>
        <dbReference type="EMBL" id="SNS59972.1"/>
    </source>
</evidence>
<evidence type="ECO:0008006" key="5">
    <source>
        <dbReference type="Google" id="ProtNLM"/>
    </source>
</evidence>
<keyword evidence="4" id="KW-1185">Reference proteome</keyword>
<feature type="signal peptide" evidence="2">
    <location>
        <begin position="1"/>
        <end position="24"/>
    </location>
</feature>
<feature type="chain" id="PRO_5012286032" description="Protein activator of alkane oxidation PraB" evidence="2">
    <location>
        <begin position="25"/>
        <end position="165"/>
    </location>
</feature>
<evidence type="ECO:0000313" key="4">
    <source>
        <dbReference type="Proteomes" id="UP000198339"/>
    </source>
</evidence>
<feature type="compositionally biased region" description="Polar residues" evidence="1">
    <location>
        <begin position="148"/>
        <end position="165"/>
    </location>
</feature>
<organism evidence="3 4">
    <name type="scientific">Sphingopyxis indica</name>
    <dbReference type="NCBI Taxonomy" id="436663"/>
    <lineage>
        <taxon>Bacteria</taxon>
        <taxon>Pseudomonadati</taxon>
        <taxon>Pseudomonadota</taxon>
        <taxon>Alphaproteobacteria</taxon>
        <taxon>Sphingomonadales</taxon>
        <taxon>Sphingomonadaceae</taxon>
        <taxon>Sphingopyxis</taxon>
    </lineage>
</organism>
<protein>
    <recommendedName>
        <fullName evidence="5">Protein activator of alkane oxidation PraB</fullName>
    </recommendedName>
</protein>
<reference evidence="3 4" key="1">
    <citation type="submission" date="2017-06" db="EMBL/GenBank/DDBJ databases">
        <authorList>
            <person name="Kim H.J."/>
            <person name="Triplett B.A."/>
        </authorList>
    </citation>
    <scope>NUCLEOTIDE SEQUENCE [LARGE SCALE GENOMIC DNA]</scope>
    <source>
        <strain evidence="3 4">DS15</strain>
    </source>
</reference>
<dbReference type="AlphaFoldDB" id="A0A239FV14"/>
<accession>A0A239FV14</accession>
<feature type="region of interest" description="Disordered" evidence="1">
    <location>
        <begin position="141"/>
        <end position="165"/>
    </location>
</feature>
<proteinExistence type="predicted"/>
<dbReference type="EMBL" id="FZPA01000002">
    <property type="protein sequence ID" value="SNS59972.1"/>
    <property type="molecule type" value="Genomic_DNA"/>
</dbReference>
<evidence type="ECO:0000256" key="2">
    <source>
        <dbReference type="SAM" id="SignalP"/>
    </source>
</evidence>